<evidence type="ECO:0000313" key="3">
    <source>
        <dbReference type="Proteomes" id="UP000253508"/>
    </source>
</evidence>
<comment type="caution">
    <text evidence="2">The sequence shown here is derived from an EMBL/GenBank/DDBJ whole genome shotgun (WGS) entry which is preliminary data.</text>
</comment>
<keyword evidence="3" id="KW-1185">Reference proteome</keyword>
<dbReference type="Pfam" id="PF13531">
    <property type="entry name" value="SBP_bac_11"/>
    <property type="match status" value="1"/>
</dbReference>
<dbReference type="Pfam" id="PF00092">
    <property type="entry name" value="VWA"/>
    <property type="match status" value="1"/>
</dbReference>
<dbReference type="EMBL" id="QORO01000003">
    <property type="protein sequence ID" value="RCK58594.1"/>
    <property type="molecule type" value="Genomic_DNA"/>
</dbReference>
<feature type="domain" description="VWFA" evidence="1">
    <location>
        <begin position="327"/>
        <end position="522"/>
    </location>
</feature>
<dbReference type="RefSeq" id="WP_114118198.1">
    <property type="nucleotide sequence ID" value="NZ_BMHU01000002.1"/>
</dbReference>
<dbReference type="Gene3D" id="3.40.50.410">
    <property type="entry name" value="von Willebrand factor, type A domain"/>
    <property type="match status" value="1"/>
</dbReference>
<proteinExistence type="predicted"/>
<reference evidence="2 3" key="1">
    <citation type="submission" date="2018-07" db="EMBL/GenBank/DDBJ databases">
        <title>Microbacterium endoborsara sp. nov., a novel actinobacterium isolated from Borszczowia aralocaspica.</title>
        <authorList>
            <person name="An D."/>
        </authorList>
    </citation>
    <scope>NUCLEOTIDE SEQUENCE [LARGE SCALE GENOMIC DNA]</scope>
    <source>
        <strain evidence="2 3">C1.15228</strain>
    </source>
</reference>
<dbReference type="Proteomes" id="UP000253508">
    <property type="component" value="Unassembled WGS sequence"/>
</dbReference>
<name>A0A367XYC7_9MICO</name>
<organism evidence="2 3">
    <name type="scientific">Microbacterium sorbitolivorans</name>
    <dbReference type="NCBI Taxonomy" id="1867410"/>
    <lineage>
        <taxon>Bacteria</taxon>
        <taxon>Bacillati</taxon>
        <taxon>Actinomycetota</taxon>
        <taxon>Actinomycetes</taxon>
        <taxon>Micrococcales</taxon>
        <taxon>Microbacteriaceae</taxon>
        <taxon>Microbacterium</taxon>
    </lineage>
</organism>
<dbReference type="SUPFAM" id="SSF53850">
    <property type="entry name" value="Periplasmic binding protein-like II"/>
    <property type="match status" value="1"/>
</dbReference>
<sequence>MNLTQRIIAAGSATLLAIGGLAACTGGPDHTLRVLAGSEVQDMAPILEDMEKATGVHLEFEYMGTLDGTEALVGGGDIDWDATWFPSNRYLSLFPEGQDLIDESTSIMRSPVVLGIKPDVADQLGWSSGTAPSWQDVVSAIEAGDLSYGMTSPVASNSGFTTLVQAATALAGTGTVLTDADIETVTPLLEGFAEGQDLASGSSGWLAERFVEDPDAVDAIFNYESVLSGLGIDLDTVVPSDGSITSDYPLTLLGGASAETAEAYDAVVEYLMGDEVQKRISDVTHRRTTATAPDAAATTYELPFPAQLQTVQQLLRTWVSTARKPAQMVFAIDTSGSMSQGSRMDDLHEALRVLSGEPATDSGGFLTLQPRERITYLEFADVLKSEITVEIPVDQAGYSAAMAQINDQVDDYYPGGGTAIYDTVETALEQAVADAGDDSISSVVLFSDGANGSGADLDDFTRWYQDFVESTPAAARVPVHAIVFAEADADEMRELTELTGGRTFIAADASLASVFREIRGYL</sequence>
<dbReference type="InterPro" id="IPR036465">
    <property type="entry name" value="vWFA_dom_sf"/>
</dbReference>
<dbReference type="SUPFAM" id="SSF53300">
    <property type="entry name" value="vWA-like"/>
    <property type="match status" value="1"/>
</dbReference>
<evidence type="ECO:0000313" key="2">
    <source>
        <dbReference type="EMBL" id="RCK58594.1"/>
    </source>
</evidence>
<gene>
    <name evidence="2" type="ORF">DTO57_10580</name>
</gene>
<dbReference type="CDD" id="cd00198">
    <property type="entry name" value="vWFA"/>
    <property type="match status" value="1"/>
</dbReference>
<dbReference type="AlphaFoldDB" id="A0A367XYC7"/>
<dbReference type="OrthoDB" id="3170630at2"/>
<dbReference type="PROSITE" id="PS51257">
    <property type="entry name" value="PROKAR_LIPOPROTEIN"/>
    <property type="match status" value="1"/>
</dbReference>
<dbReference type="SMART" id="SM00327">
    <property type="entry name" value="VWA"/>
    <property type="match status" value="1"/>
</dbReference>
<protein>
    <submittedName>
        <fullName evidence="2">VWA domain-containing protein</fullName>
    </submittedName>
</protein>
<accession>A0A367XYC7</accession>
<evidence type="ECO:0000259" key="1">
    <source>
        <dbReference type="PROSITE" id="PS50234"/>
    </source>
</evidence>
<dbReference type="InterPro" id="IPR002035">
    <property type="entry name" value="VWF_A"/>
</dbReference>
<dbReference type="PROSITE" id="PS50234">
    <property type="entry name" value="VWFA"/>
    <property type="match status" value="1"/>
</dbReference>